<gene>
    <name evidence="1" type="ORF">KC19_11G079600</name>
</gene>
<sequence length="105" mass="12131">MFLVYRINSEFLKRRLVGVGEREGLNSGHHHEAYWLVERMESRTKILRGISAVQAESLIGSLHSLSANHIRLTYMAFDGRILERRIWKVADGSCCEQVLTRFLLS</sequence>
<accession>A0A8T0GBN7</accession>
<comment type="caution">
    <text evidence="1">The sequence shown here is derived from an EMBL/GenBank/DDBJ whole genome shotgun (WGS) entry which is preliminary data.</text>
</comment>
<dbReference type="EMBL" id="CM026432">
    <property type="protein sequence ID" value="KAG0556796.1"/>
    <property type="molecule type" value="Genomic_DNA"/>
</dbReference>
<organism evidence="1 2">
    <name type="scientific">Ceratodon purpureus</name>
    <name type="common">Fire moss</name>
    <name type="synonym">Dicranum purpureum</name>
    <dbReference type="NCBI Taxonomy" id="3225"/>
    <lineage>
        <taxon>Eukaryota</taxon>
        <taxon>Viridiplantae</taxon>
        <taxon>Streptophyta</taxon>
        <taxon>Embryophyta</taxon>
        <taxon>Bryophyta</taxon>
        <taxon>Bryophytina</taxon>
        <taxon>Bryopsida</taxon>
        <taxon>Dicranidae</taxon>
        <taxon>Pseudoditrichales</taxon>
        <taxon>Ditrichaceae</taxon>
        <taxon>Ceratodon</taxon>
    </lineage>
</organism>
<name>A0A8T0GBN7_CERPU</name>
<evidence type="ECO:0000313" key="2">
    <source>
        <dbReference type="Proteomes" id="UP000822688"/>
    </source>
</evidence>
<proteinExistence type="predicted"/>
<dbReference type="Proteomes" id="UP000822688">
    <property type="component" value="Chromosome 11"/>
</dbReference>
<protein>
    <submittedName>
        <fullName evidence="1">Uncharacterized protein</fullName>
    </submittedName>
</protein>
<keyword evidence="2" id="KW-1185">Reference proteome</keyword>
<evidence type="ECO:0000313" key="1">
    <source>
        <dbReference type="EMBL" id="KAG0556796.1"/>
    </source>
</evidence>
<dbReference type="AlphaFoldDB" id="A0A8T0GBN7"/>
<reference evidence="1 2" key="1">
    <citation type="submission" date="2020-06" db="EMBL/GenBank/DDBJ databases">
        <title>WGS assembly of Ceratodon purpureus strain R40.</title>
        <authorList>
            <person name="Carey S.B."/>
            <person name="Jenkins J."/>
            <person name="Shu S."/>
            <person name="Lovell J.T."/>
            <person name="Sreedasyam A."/>
            <person name="Maumus F."/>
            <person name="Tiley G.P."/>
            <person name="Fernandez-Pozo N."/>
            <person name="Barry K."/>
            <person name="Chen C."/>
            <person name="Wang M."/>
            <person name="Lipzen A."/>
            <person name="Daum C."/>
            <person name="Saski C.A."/>
            <person name="Payton A.C."/>
            <person name="Mcbreen J.C."/>
            <person name="Conrad R.E."/>
            <person name="Kollar L.M."/>
            <person name="Olsson S."/>
            <person name="Huttunen S."/>
            <person name="Landis J.B."/>
            <person name="Wickett N.J."/>
            <person name="Johnson M.G."/>
            <person name="Rensing S.A."/>
            <person name="Grimwood J."/>
            <person name="Schmutz J."/>
            <person name="Mcdaniel S.F."/>
        </authorList>
    </citation>
    <scope>NUCLEOTIDE SEQUENCE [LARGE SCALE GENOMIC DNA]</scope>
    <source>
        <strain evidence="1 2">R40</strain>
    </source>
</reference>